<keyword evidence="16" id="KW-1185">Reference proteome</keyword>
<comment type="pathway">
    <text evidence="3">Sphingolipid metabolism.</text>
</comment>
<keyword evidence="6" id="KW-0808">Transferase</keyword>
<comment type="similarity">
    <text evidence="4">Belongs to the class-II pyridoxal-phosphate-dependent aminotransferase family.</text>
</comment>
<keyword evidence="9" id="KW-0443">Lipid metabolism</keyword>
<evidence type="ECO:0000256" key="7">
    <source>
        <dbReference type="ARBA" id="ARBA00022898"/>
    </source>
</evidence>
<dbReference type="InterPro" id="IPR015421">
    <property type="entry name" value="PyrdxlP-dep_Trfase_major"/>
</dbReference>
<evidence type="ECO:0000313" key="15">
    <source>
        <dbReference type="EMBL" id="VDM96953.1"/>
    </source>
</evidence>
<sequence>MVTYGDFYFPSLIAGITEHFGINVVDCDMIMGSLEHALSSTGGFCAGRSFVIHHQRLCGLGYCFSASLPPLLAVAASKGLEIIKNDQERLTRLHENSKMTNLGLQEALKHTGFKVSGDLLSPLQHIFYDGNAAEETLDNLVEKMRRKGYLLARARYLSEEFFASKPSIRISVQSEMTTDELYAFLTMLKKEARKVDKKASL</sequence>
<dbReference type="Gene3D" id="3.90.1150.10">
    <property type="entry name" value="Aspartate Aminotransferase, domain 1"/>
    <property type="match status" value="1"/>
</dbReference>
<evidence type="ECO:0000259" key="14">
    <source>
        <dbReference type="Pfam" id="PF00155"/>
    </source>
</evidence>
<keyword evidence="8" id="KW-0746">Sphingolipid metabolism</keyword>
<dbReference type="GO" id="GO:0046513">
    <property type="term" value="P:ceramide biosynthetic process"/>
    <property type="evidence" value="ECO:0007669"/>
    <property type="project" value="TreeGrafter"/>
</dbReference>
<dbReference type="Proteomes" id="UP000276776">
    <property type="component" value="Unassembled WGS sequence"/>
</dbReference>
<evidence type="ECO:0000256" key="9">
    <source>
        <dbReference type="ARBA" id="ARBA00023098"/>
    </source>
</evidence>
<dbReference type="InterPro" id="IPR004839">
    <property type="entry name" value="Aminotransferase_I/II_large"/>
</dbReference>
<dbReference type="OMA" id="ADCDMIV"/>
<evidence type="ECO:0000256" key="1">
    <source>
        <dbReference type="ARBA" id="ARBA00001933"/>
    </source>
</evidence>
<feature type="domain" description="Aminotransferase class I/classII large" evidence="14">
    <location>
        <begin position="4"/>
        <end position="184"/>
    </location>
</feature>
<comment type="cofactor">
    <cofactor evidence="1">
        <name>pyridoxal 5'-phosphate</name>
        <dbReference type="ChEBI" id="CHEBI:597326"/>
    </cofactor>
</comment>
<dbReference type="WBParaSite" id="TCLT_0000148201-mRNA-1">
    <property type="protein sequence ID" value="TCLT_0000148201-mRNA-1"/>
    <property type="gene ID" value="TCLT_0000148201"/>
</dbReference>
<proteinExistence type="inferred from homology"/>
<keyword evidence="7" id="KW-0663">Pyridoxal phosphate</keyword>
<dbReference type="GO" id="GO:0030170">
    <property type="term" value="F:pyridoxal phosphate binding"/>
    <property type="evidence" value="ECO:0007669"/>
    <property type="project" value="InterPro"/>
</dbReference>
<dbReference type="PANTHER" id="PTHR13693:SF2">
    <property type="entry name" value="SERINE PALMITOYLTRANSFERASE 1"/>
    <property type="match status" value="1"/>
</dbReference>
<dbReference type="GO" id="GO:0005783">
    <property type="term" value="C:endoplasmic reticulum"/>
    <property type="evidence" value="ECO:0007669"/>
    <property type="project" value="TreeGrafter"/>
</dbReference>
<dbReference type="Pfam" id="PF00155">
    <property type="entry name" value="Aminotran_1_2"/>
    <property type="match status" value="1"/>
</dbReference>
<evidence type="ECO:0000256" key="13">
    <source>
        <dbReference type="ARBA" id="ARBA00042649"/>
    </source>
</evidence>
<evidence type="ECO:0000313" key="16">
    <source>
        <dbReference type="Proteomes" id="UP000276776"/>
    </source>
</evidence>
<evidence type="ECO:0000256" key="4">
    <source>
        <dbReference type="ARBA" id="ARBA00008392"/>
    </source>
</evidence>
<dbReference type="OrthoDB" id="3168162at2759"/>
<organism evidence="17">
    <name type="scientific">Thelazia callipaeda</name>
    <name type="common">Oriental eyeworm</name>
    <name type="synonym">Parasitic nematode</name>
    <dbReference type="NCBI Taxonomy" id="103827"/>
    <lineage>
        <taxon>Eukaryota</taxon>
        <taxon>Metazoa</taxon>
        <taxon>Ecdysozoa</taxon>
        <taxon>Nematoda</taxon>
        <taxon>Chromadorea</taxon>
        <taxon>Rhabditida</taxon>
        <taxon>Spirurina</taxon>
        <taxon>Spiruromorpha</taxon>
        <taxon>Thelazioidea</taxon>
        <taxon>Thelaziidae</taxon>
        <taxon>Thelazia</taxon>
    </lineage>
</organism>
<dbReference type="GO" id="GO:0046512">
    <property type="term" value="P:sphingosine biosynthetic process"/>
    <property type="evidence" value="ECO:0007669"/>
    <property type="project" value="TreeGrafter"/>
</dbReference>
<dbReference type="AlphaFoldDB" id="A0A0N5CMU3"/>
<dbReference type="InterPro" id="IPR015422">
    <property type="entry name" value="PyrdxlP-dep_Trfase_small"/>
</dbReference>
<reference evidence="17" key="1">
    <citation type="submission" date="2017-02" db="UniProtKB">
        <authorList>
            <consortium name="WormBaseParasite"/>
        </authorList>
    </citation>
    <scope>IDENTIFICATION</scope>
</reference>
<dbReference type="Gene3D" id="3.40.640.10">
    <property type="entry name" value="Type I PLP-dependent aspartate aminotransferase-like (Major domain)"/>
    <property type="match status" value="1"/>
</dbReference>
<evidence type="ECO:0000256" key="6">
    <source>
        <dbReference type="ARBA" id="ARBA00022679"/>
    </source>
</evidence>
<dbReference type="EMBL" id="UYYF01000195">
    <property type="protein sequence ID" value="VDM96953.1"/>
    <property type="molecule type" value="Genomic_DNA"/>
</dbReference>
<gene>
    <name evidence="15" type="ORF">TCLT_LOCUS1483</name>
</gene>
<dbReference type="SUPFAM" id="SSF53383">
    <property type="entry name" value="PLP-dependent transferases"/>
    <property type="match status" value="1"/>
</dbReference>
<dbReference type="InterPro" id="IPR050087">
    <property type="entry name" value="AON_synthase_class-II"/>
</dbReference>
<evidence type="ECO:0000256" key="3">
    <source>
        <dbReference type="ARBA" id="ARBA00004991"/>
    </source>
</evidence>
<comment type="pathway">
    <text evidence="2">Lipid metabolism; sphingolipid metabolism.</text>
</comment>
<evidence type="ECO:0000313" key="17">
    <source>
        <dbReference type="WBParaSite" id="TCLT_0000148201-mRNA-1"/>
    </source>
</evidence>
<dbReference type="GO" id="GO:0016020">
    <property type="term" value="C:membrane"/>
    <property type="evidence" value="ECO:0007669"/>
    <property type="project" value="GOC"/>
</dbReference>
<protein>
    <recommendedName>
        <fullName evidence="11">Serine palmitoyltransferase 1</fullName>
        <ecNumber evidence="5">2.3.1.50</ecNumber>
    </recommendedName>
    <alternativeName>
        <fullName evidence="12">Long chain base biosynthesis protein 1</fullName>
    </alternativeName>
    <alternativeName>
        <fullName evidence="13">Serine-palmitoyl-CoA transferase 1</fullName>
    </alternativeName>
</protein>
<keyword evidence="10" id="KW-0012">Acyltransferase</keyword>
<evidence type="ECO:0000256" key="11">
    <source>
        <dbReference type="ARBA" id="ARBA00041066"/>
    </source>
</evidence>
<dbReference type="InterPro" id="IPR015424">
    <property type="entry name" value="PyrdxlP-dep_Trfase"/>
</dbReference>
<dbReference type="PANTHER" id="PTHR13693">
    <property type="entry name" value="CLASS II AMINOTRANSFERASE/8-AMINO-7-OXONONANOATE SYNTHASE"/>
    <property type="match status" value="1"/>
</dbReference>
<accession>A0A0N5CMU3</accession>
<dbReference type="EC" id="2.3.1.50" evidence="5"/>
<reference evidence="15 16" key="2">
    <citation type="submission" date="2018-11" db="EMBL/GenBank/DDBJ databases">
        <authorList>
            <consortium name="Pathogen Informatics"/>
        </authorList>
    </citation>
    <scope>NUCLEOTIDE SEQUENCE [LARGE SCALE GENOMIC DNA]</scope>
</reference>
<evidence type="ECO:0000256" key="12">
    <source>
        <dbReference type="ARBA" id="ARBA00041765"/>
    </source>
</evidence>
<name>A0A0N5CMU3_THECL</name>
<dbReference type="STRING" id="103827.A0A0N5CMU3"/>
<evidence type="ECO:0000256" key="8">
    <source>
        <dbReference type="ARBA" id="ARBA00022919"/>
    </source>
</evidence>
<dbReference type="GO" id="GO:0004758">
    <property type="term" value="F:serine C-palmitoyltransferase activity"/>
    <property type="evidence" value="ECO:0007669"/>
    <property type="project" value="UniProtKB-EC"/>
</dbReference>
<evidence type="ECO:0000256" key="10">
    <source>
        <dbReference type="ARBA" id="ARBA00023315"/>
    </source>
</evidence>
<evidence type="ECO:0000256" key="2">
    <source>
        <dbReference type="ARBA" id="ARBA00004760"/>
    </source>
</evidence>
<evidence type="ECO:0000256" key="5">
    <source>
        <dbReference type="ARBA" id="ARBA00013220"/>
    </source>
</evidence>